<feature type="compositionally biased region" description="Low complexity" evidence="1">
    <location>
        <begin position="25"/>
        <end position="42"/>
    </location>
</feature>
<dbReference type="Proteomes" id="UP001589532">
    <property type="component" value="Unassembled WGS sequence"/>
</dbReference>
<keyword evidence="3" id="KW-0378">Hydrolase</keyword>
<protein>
    <submittedName>
        <fullName evidence="3">Alpha/beta fold hydrolase</fullName>
    </submittedName>
</protein>
<proteinExistence type="predicted"/>
<sequence length="249" mass="25384">MRGLIGVMGFVMALAACGSGGGTGAAPAPSSPAVPSTSVSASTPPPTGPDVSGCYHANDGKIFKYDGDMPGIIGGSGSVGVVITYERRGTVCSWRPLFDRLVSRYRVLVYTRSSQSLPEDTAVAMARRLLKERGVERVFLVGGSIGATTSVPAALRLGSKVAGVVALSGQISQETAGRLTVPLLQIGSANDGYGGAGDLAKAHDAATKAPDNELLVIPGESLHASALLASPHAQQVLDTIDAFMARHKG</sequence>
<dbReference type="PROSITE" id="PS51257">
    <property type="entry name" value="PROKAR_LIPOPROTEIN"/>
    <property type="match status" value="1"/>
</dbReference>
<feature type="chain" id="PRO_5046672632" evidence="2">
    <location>
        <begin position="19"/>
        <end position="249"/>
    </location>
</feature>
<keyword evidence="4" id="KW-1185">Reference proteome</keyword>
<gene>
    <name evidence="3" type="ORF">ACFFSA_09400</name>
</gene>
<dbReference type="GO" id="GO:0016787">
    <property type="term" value="F:hydrolase activity"/>
    <property type="evidence" value="ECO:0007669"/>
    <property type="project" value="UniProtKB-KW"/>
</dbReference>
<name>A0ABV5RVF0_9ACTN</name>
<evidence type="ECO:0000313" key="3">
    <source>
        <dbReference type="EMBL" id="MFB9623293.1"/>
    </source>
</evidence>
<dbReference type="EMBL" id="JBHMBW010000005">
    <property type="protein sequence ID" value="MFB9623293.1"/>
    <property type="molecule type" value="Genomic_DNA"/>
</dbReference>
<reference evidence="3 4" key="1">
    <citation type="submission" date="2024-09" db="EMBL/GenBank/DDBJ databases">
        <authorList>
            <person name="Sun Q."/>
            <person name="Mori K."/>
        </authorList>
    </citation>
    <scope>NUCLEOTIDE SEQUENCE [LARGE SCALE GENOMIC DNA]</scope>
    <source>
        <strain evidence="3 4">JCM 3143</strain>
    </source>
</reference>
<accession>A0ABV5RVF0</accession>
<comment type="caution">
    <text evidence="3">The sequence shown here is derived from an EMBL/GenBank/DDBJ whole genome shotgun (WGS) entry which is preliminary data.</text>
</comment>
<evidence type="ECO:0000256" key="1">
    <source>
        <dbReference type="SAM" id="MobiDB-lite"/>
    </source>
</evidence>
<dbReference type="Gene3D" id="3.40.50.1820">
    <property type="entry name" value="alpha/beta hydrolase"/>
    <property type="match status" value="1"/>
</dbReference>
<evidence type="ECO:0000313" key="4">
    <source>
        <dbReference type="Proteomes" id="UP001589532"/>
    </source>
</evidence>
<keyword evidence="2" id="KW-0732">Signal</keyword>
<evidence type="ECO:0000256" key="2">
    <source>
        <dbReference type="SAM" id="SignalP"/>
    </source>
</evidence>
<dbReference type="RefSeq" id="WP_345001288.1">
    <property type="nucleotide sequence ID" value="NZ_BAAAXV010000009.1"/>
</dbReference>
<dbReference type="InterPro" id="IPR029058">
    <property type="entry name" value="AB_hydrolase_fold"/>
</dbReference>
<feature type="signal peptide" evidence="2">
    <location>
        <begin position="1"/>
        <end position="18"/>
    </location>
</feature>
<dbReference type="SUPFAM" id="SSF53474">
    <property type="entry name" value="alpha/beta-Hydrolases"/>
    <property type="match status" value="1"/>
</dbReference>
<feature type="region of interest" description="Disordered" evidence="1">
    <location>
        <begin position="25"/>
        <end position="51"/>
    </location>
</feature>
<organism evidence="3 4">
    <name type="scientific">Nonomuraea helvata</name>
    <dbReference type="NCBI Taxonomy" id="37484"/>
    <lineage>
        <taxon>Bacteria</taxon>
        <taxon>Bacillati</taxon>
        <taxon>Actinomycetota</taxon>
        <taxon>Actinomycetes</taxon>
        <taxon>Streptosporangiales</taxon>
        <taxon>Streptosporangiaceae</taxon>
        <taxon>Nonomuraea</taxon>
    </lineage>
</organism>